<dbReference type="PANTHER" id="PTHR11142:SF0">
    <property type="entry name" value="TRNA PSEUDOURIDINE SYNTHASE-LIKE 1"/>
    <property type="match status" value="1"/>
</dbReference>
<dbReference type="PIRSF" id="PIRSF001430">
    <property type="entry name" value="tRNA_psdUrid_synth"/>
    <property type="match status" value="1"/>
</dbReference>
<accession>A0ABS4S930</accession>
<dbReference type="RefSeq" id="WP_029268428.1">
    <property type="nucleotide sequence ID" value="NZ_JAGIKX010000018.1"/>
</dbReference>
<dbReference type="Pfam" id="PF01416">
    <property type="entry name" value="PseudoU_synth_1"/>
    <property type="match status" value="2"/>
</dbReference>
<evidence type="ECO:0000259" key="6">
    <source>
        <dbReference type="Pfam" id="PF01416"/>
    </source>
</evidence>
<dbReference type="CDD" id="cd02570">
    <property type="entry name" value="PseudoU_synth_EcTruA"/>
    <property type="match status" value="1"/>
</dbReference>
<feature type="domain" description="Pseudouridine synthase I TruA alpha/beta" evidence="6">
    <location>
        <begin position="9"/>
        <end position="105"/>
    </location>
</feature>
<dbReference type="InterPro" id="IPR020095">
    <property type="entry name" value="PsdUridine_synth_TruA_C"/>
</dbReference>
<evidence type="ECO:0000313" key="8">
    <source>
        <dbReference type="Proteomes" id="UP001519294"/>
    </source>
</evidence>
<organism evidence="7 8">
    <name type="scientific">Virgibacillus alimentarius</name>
    <dbReference type="NCBI Taxonomy" id="698769"/>
    <lineage>
        <taxon>Bacteria</taxon>
        <taxon>Bacillati</taxon>
        <taxon>Bacillota</taxon>
        <taxon>Bacilli</taxon>
        <taxon>Bacillales</taxon>
        <taxon>Bacillaceae</taxon>
        <taxon>Virgibacillus</taxon>
    </lineage>
</organism>
<evidence type="ECO:0000256" key="4">
    <source>
        <dbReference type="HAMAP-Rule" id="MF_00171"/>
    </source>
</evidence>
<dbReference type="GO" id="GO:0160147">
    <property type="term" value="F:tRNA pseudouridine(38-40) synthase activity"/>
    <property type="evidence" value="ECO:0007669"/>
    <property type="project" value="UniProtKB-EC"/>
</dbReference>
<evidence type="ECO:0000256" key="3">
    <source>
        <dbReference type="ARBA" id="ARBA00023235"/>
    </source>
</evidence>
<name>A0ABS4S930_9BACI</name>
<dbReference type="InterPro" id="IPR020103">
    <property type="entry name" value="PsdUridine_synth_cat_dom_sf"/>
</dbReference>
<evidence type="ECO:0000256" key="2">
    <source>
        <dbReference type="ARBA" id="ARBA00022694"/>
    </source>
</evidence>
<protein>
    <recommendedName>
        <fullName evidence="4">tRNA pseudouridine synthase A</fullName>
        <ecNumber evidence="4">5.4.99.12</ecNumber>
    </recommendedName>
    <alternativeName>
        <fullName evidence="4">tRNA pseudouridine(38-40) synthase</fullName>
    </alternativeName>
    <alternativeName>
        <fullName evidence="4">tRNA pseudouridylate synthase I</fullName>
    </alternativeName>
    <alternativeName>
        <fullName evidence="4">tRNA-uridine isomerase I</fullName>
    </alternativeName>
</protein>
<dbReference type="InterPro" id="IPR020094">
    <property type="entry name" value="TruA/RsuA/RluB/E/F_N"/>
</dbReference>
<dbReference type="Gene3D" id="3.30.70.580">
    <property type="entry name" value="Pseudouridine synthase I, catalytic domain, N-terminal subdomain"/>
    <property type="match status" value="1"/>
</dbReference>
<dbReference type="InterPro" id="IPR020097">
    <property type="entry name" value="PsdUridine_synth_TruA_a/b_dom"/>
</dbReference>
<proteinExistence type="inferred from homology"/>
<comment type="subunit">
    <text evidence="4">Homodimer.</text>
</comment>
<comment type="caution">
    <text evidence="4">Lacks conserved residue(s) required for the propagation of feature annotation.</text>
</comment>
<feature type="binding site" evidence="4">
    <location>
        <position position="111"/>
    </location>
    <ligand>
        <name>substrate</name>
    </ligand>
</feature>
<dbReference type="EC" id="5.4.99.12" evidence="4"/>
<dbReference type="HAMAP" id="MF_00171">
    <property type="entry name" value="TruA"/>
    <property type="match status" value="1"/>
</dbReference>
<feature type="domain" description="Pseudouridine synthase I TruA alpha/beta" evidence="6">
    <location>
        <begin position="144"/>
        <end position="247"/>
    </location>
</feature>
<dbReference type="EMBL" id="JAGIKX010000018">
    <property type="protein sequence ID" value="MBP2258006.1"/>
    <property type="molecule type" value="Genomic_DNA"/>
</dbReference>
<keyword evidence="2 4" id="KW-0819">tRNA processing</keyword>
<comment type="catalytic activity">
    <reaction evidence="4 5">
        <text>uridine(38/39/40) in tRNA = pseudouridine(38/39/40) in tRNA</text>
        <dbReference type="Rhea" id="RHEA:22376"/>
        <dbReference type="Rhea" id="RHEA-COMP:10085"/>
        <dbReference type="Rhea" id="RHEA-COMP:10087"/>
        <dbReference type="ChEBI" id="CHEBI:65314"/>
        <dbReference type="ChEBI" id="CHEBI:65315"/>
        <dbReference type="EC" id="5.4.99.12"/>
    </reaction>
</comment>
<comment type="similarity">
    <text evidence="1 4 5">Belongs to the tRNA pseudouridine synthase TruA family.</text>
</comment>
<gene>
    <name evidence="4" type="primary">truA</name>
    <name evidence="7" type="ORF">J2Z81_001976</name>
</gene>
<feature type="active site" description="Nucleophile" evidence="4">
    <location>
        <position position="53"/>
    </location>
</feature>
<dbReference type="SUPFAM" id="SSF55120">
    <property type="entry name" value="Pseudouridine synthase"/>
    <property type="match status" value="1"/>
</dbReference>
<sequence>MEKVKCTISYDGTDFSGFQSQPKIRTVQGELEKALMKVHKGEHIRIQASGRTDAGVHAKSQTFHFESPYEIPEHNWKKALNTLLPCDIYVHETRKVPSSFHARFDAIEKEYRYYVWNEEGTDVFKRNYFYLFKCPLNMEAIKEACKYFEGKHDFTAFSSAKATVKGSKERILYEVTCNQNGNEIEFIIRGDGFLYNMVRIMVGFLLDVGQGKRNASEVHDLFAKKDRRLVGKTVPPQGLYLWDVKYSLK</sequence>
<keyword evidence="3 4" id="KW-0413">Isomerase</keyword>
<reference evidence="7 8" key="1">
    <citation type="submission" date="2021-03" db="EMBL/GenBank/DDBJ databases">
        <title>Genomic Encyclopedia of Type Strains, Phase IV (KMG-IV): sequencing the most valuable type-strain genomes for metagenomic binning, comparative biology and taxonomic classification.</title>
        <authorList>
            <person name="Goeker M."/>
        </authorList>
    </citation>
    <scope>NUCLEOTIDE SEQUENCE [LARGE SCALE GENOMIC DNA]</scope>
    <source>
        <strain evidence="7 8">DSM 25790</strain>
    </source>
</reference>
<keyword evidence="8" id="KW-1185">Reference proteome</keyword>
<dbReference type="Gene3D" id="3.30.70.660">
    <property type="entry name" value="Pseudouridine synthase I, catalytic domain, C-terminal subdomain"/>
    <property type="match status" value="1"/>
</dbReference>
<dbReference type="PANTHER" id="PTHR11142">
    <property type="entry name" value="PSEUDOURIDYLATE SYNTHASE"/>
    <property type="match status" value="1"/>
</dbReference>
<comment type="caution">
    <text evidence="7">The sequence shown here is derived from an EMBL/GenBank/DDBJ whole genome shotgun (WGS) entry which is preliminary data.</text>
</comment>
<evidence type="ECO:0000256" key="1">
    <source>
        <dbReference type="ARBA" id="ARBA00009375"/>
    </source>
</evidence>
<evidence type="ECO:0000313" key="7">
    <source>
        <dbReference type="EMBL" id="MBP2258006.1"/>
    </source>
</evidence>
<comment type="function">
    <text evidence="4">Formation of pseudouridine at positions 38, 39 and 40 in the anticodon stem and loop of transfer RNAs.</text>
</comment>
<dbReference type="Proteomes" id="UP001519294">
    <property type="component" value="Unassembled WGS sequence"/>
</dbReference>
<evidence type="ECO:0000256" key="5">
    <source>
        <dbReference type="RuleBase" id="RU003792"/>
    </source>
</evidence>
<dbReference type="InterPro" id="IPR001406">
    <property type="entry name" value="PsdUridine_synth_TruA"/>
</dbReference>
<dbReference type="NCBIfam" id="TIGR00071">
    <property type="entry name" value="hisT_truA"/>
    <property type="match status" value="1"/>
</dbReference>